<proteinExistence type="predicted"/>
<sequence>MLPHLLILLMFCRVSKQLSVKDQEEYLLKLTPEQVRQAFDNVITDEYIKELAKEFAARAATHFMKEITNHKNLLLSQLKLKRSAHSEYLNTAQVKNTEEANVVETVKQDADQTTDSESKEEDKPTKSELDDMEALKLLEDPAPDGDNLDTSGELSDDEKNKIPVIQLTKINGIYYRRLLGMI</sequence>
<feature type="chain" id="PRO_5035825321" evidence="2">
    <location>
        <begin position="18"/>
        <end position="182"/>
    </location>
</feature>
<dbReference type="EMBL" id="CADEBC010000519">
    <property type="protein sequence ID" value="CAB3243514.1"/>
    <property type="molecule type" value="Genomic_DNA"/>
</dbReference>
<dbReference type="Proteomes" id="UP000494106">
    <property type="component" value="Unassembled WGS sequence"/>
</dbReference>
<evidence type="ECO:0000313" key="4">
    <source>
        <dbReference type="Proteomes" id="UP000494106"/>
    </source>
</evidence>
<dbReference type="AlphaFoldDB" id="A0A8S1A575"/>
<protein>
    <submittedName>
        <fullName evidence="3">Uncharacterized protein</fullName>
    </submittedName>
</protein>
<feature type="signal peptide" evidence="2">
    <location>
        <begin position="1"/>
        <end position="17"/>
    </location>
</feature>
<keyword evidence="2" id="KW-0732">Signal</keyword>
<reference evidence="3 4" key="1">
    <citation type="submission" date="2020-04" db="EMBL/GenBank/DDBJ databases">
        <authorList>
            <person name="Wallbank WR R."/>
            <person name="Pardo Diaz C."/>
            <person name="Kozak K."/>
            <person name="Martin S."/>
            <person name="Jiggins C."/>
            <person name="Moest M."/>
            <person name="Warren A I."/>
            <person name="Byers J.R.P. K."/>
            <person name="Montejo-Kovacevich G."/>
            <person name="Yen C E."/>
        </authorList>
    </citation>
    <scope>NUCLEOTIDE SEQUENCE [LARGE SCALE GENOMIC DNA]</scope>
</reference>
<evidence type="ECO:0000313" key="3">
    <source>
        <dbReference type="EMBL" id="CAB3243514.1"/>
    </source>
</evidence>
<evidence type="ECO:0000256" key="2">
    <source>
        <dbReference type="SAM" id="SignalP"/>
    </source>
</evidence>
<dbReference type="OrthoDB" id="7475376at2759"/>
<name>A0A8S1A575_ARCPL</name>
<evidence type="ECO:0000256" key="1">
    <source>
        <dbReference type="SAM" id="MobiDB-lite"/>
    </source>
</evidence>
<organism evidence="3 4">
    <name type="scientific">Arctia plantaginis</name>
    <name type="common">Wood tiger moth</name>
    <name type="synonym">Phalaena plantaginis</name>
    <dbReference type="NCBI Taxonomy" id="874455"/>
    <lineage>
        <taxon>Eukaryota</taxon>
        <taxon>Metazoa</taxon>
        <taxon>Ecdysozoa</taxon>
        <taxon>Arthropoda</taxon>
        <taxon>Hexapoda</taxon>
        <taxon>Insecta</taxon>
        <taxon>Pterygota</taxon>
        <taxon>Neoptera</taxon>
        <taxon>Endopterygota</taxon>
        <taxon>Lepidoptera</taxon>
        <taxon>Glossata</taxon>
        <taxon>Ditrysia</taxon>
        <taxon>Noctuoidea</taxon>
        <taxon>Erebidae</taxon>
        <taxon>Arctiinae</taxon>
        <taxon>Arctia</taxon>
    </lineage>
</organism>
<keyword evidence="4" id="KW-1185">Reference proteome</keyword>
<feature type="region of interest" description="Disordered" evidence="1">
    <location>
        <begin position="106"/>
        <end position="161"/>
    </location>
</feature>
<gene>
    <name evidence="3" type="ORF">APLA_LOCUS9521</name>
</gene>
<comment type="caution">
    <text evidence="3">The sequence shown here is derived from an EMBL/GenBank/DDBJ whole genome shotgun (WGS) entry which is preliminary data.</text>
</comment>
<feature type="compositionally biased region" description="Basic and acidic residues" evidence="1">
    <location>
        <begin position="106"/>
        <end position="139"/>
    </location>
</feature>
<accession>A0A8S1A575</accession>